<dbReference type="InterPro" id="IPR026906">
    <property type="entry name" value="LRR_5"/>
</dbReference>
<organism evidence="1 2">
    <name type="scientific">Clostridium paridis</name>
    <dbReference type="NCBI Taxonomy" id="2803863"/>
    <lineage>
        <taxon>Bacteria</taxon>
        <taxon>Bacillati</taxon>
        <taxon>Bacillota</taxon>
        <taxon>Clostridia</taxon>
        <taxon>Eubacteriales</taxon>
        <taxon>Clostridiaceae</taxon>
        <taxon>Clostridium</taxon>
    </lineage>
</organism>
<dbReference type="AlphaFoldDB" id="A0A937K518"/>
<sequence>MNDFSSKLMRLIEDNISKGKYVQKNIEVSAATGDQYFVFQLRSDGGYSIFAKADVEMPKEIEIPSQFSNKPVVSIGKNAFSNSENRVIKNQKIESVTIPESIMNISDEAMKDCIRLLKVIIFGNRVPTLGKNVFLNTPKELAIYVPVGMVDVYKNDPSWSAYRDKIQAIDVPSPEETPNQEGLVNTVVTTVVDSKDVSISYNFYFLNITNSTVVNDDENYDVKNFDDIDQ</sequence>
<keyword evidence="2" id="KW-1185">Reference proteome</keyword>
<dbReference type="EMBL" id="JAESWA010000023">
    <property type="protein sequence ID" value="MBL4933237.1"/>
    <property type="molecule type" value="Genomic_DNA"/>
</dbReference>
<dbReference type="Proteomes" id="UP000623681">
    <property type="component" value="Unassembled WGS sequence"/>
</dbReference>
<proteinExistence type="predicted"/>
<evidence type="ECO:0000313" key="2">
    <source>
        <dbReference type="Proteomes" id="UP000623681"/>
    </source>
</evidence>
<gene>
    <name evidence="1" type="ORF">JK634_15590</name>
</gene>
<evidence type="ECO:0000313" key="1">
    <source>
        <dbReference type="EMBL" id="MBL4933237.1"/>
    </source>
</evidence>
<dbReference type="RefSeq" id="WP_202768654.1">
    <property type="nucleotide sequence ID" value="NZ_JAESWA010000023.1"/>
</dbReference>
<name>A0A937K518_9CLOT</name>
<dbReference type="Pfam" id="PF13306">
    <property type="entry name" value="LRR_5"/>
    <property type="match status" value="1"/>
</dbReference>
<comment type="caution">
    <text evidence="1">The sequence shown here is derived from an EMBL/GenBank/DDBJ whole genome shotgun (WGS) entry which is preliminary data.</text>
</comment>
<accession>A0A937K518</accession>
<dbReference type="Gene3D" id="3.40.50.12480">
    <property type="match status" value="1"/>
</dbReference>
<protein>
    <submittedName>
        <fullName evidence="1">Leucine-rich repeat protein</fullName>
    </submittedName>
</protein>
<reference evidence="1" key="1">
    <citation type="submission" date="2021-01" db="EMBL/GenBank/DDBJ databases">
        <title>Genome public.</title>
        <authorList>
            <person name="Liu C."/>
            <person name="Sun Q."/>
        </authorList>
    </citation>
    <scope>NUCLEOTIDE SEQUENCE</scope>
    <source>
        <strain evidence="1">YIM B02565</strain>
    </source>
</reference>